<feature type="domain" description="PPM-type phosphatase" evidence="1">
    <location>
        <begin position="100"/>
        <end position="535"/>
    </location>
</feature>
<organism evidence="2">
    <name type="scientific">Oppiella nova</name>
    <dbReference type="NCBI Taxonomy" id="334625"/>
    <lineage>
        <taxon>Eukaryota</taxon>
        <taxon>Metazoa</taxon>
        <taxon>Ecdysozoa</taxon>
        <taxon>Arthropoda</taxon>
        <taxon>Chelicerata</taxon>
        <taxon>Arachnida</taxon>
        <taxon>Acari</taxon>
        <taxon>Acariformes</taxon>
        <taxon>Sarcoptiformes</taxon>
        <taxon>Oribatida</taxon>
        <taxon>Brachypylina</taxon>
        <taxon>Oppioidea</taxon>
        <taxon>Oppiidae</taxon>
        <taxon>Oppiella</taxon>
    </lineage>
</organism>
<dbReference type="InterPro" id="IPR001932">
    <property type="entry name" value="PPM-type_phosphatase-like_dom"/>
</dbReference>
<evidence type="ECO:0000259" key="1">
    <source>
        <dbReference type="PROSITE" id="PS51746"/>
    </source>
</evidence>
<dbReference type="OrthoDB" id="420076at2759"/>
<dbReference type="GO" id="GO:0005739">
    <property type="term" value="C:mitochondrion"/>
    <property type="evidence" value="ECO:0007669"/>
    <property type="project" value="TreeGrafter"/>
</dbReference>
<dbReference type="SMART" id="SM00332">
    <property type="entry name" value="PP2Cc"/>
    <property type="match status" value="1"/>
</dbReference>
<dbReference type="EMBL" id="OC923981">
    <property type="protein sequence ID" value="CAD7655209.1"/>
    <property type="molecule type" value="Genomic_DNA"/>
</dbReference>
<dbReference type="PANTHER" id="PTHR13832:SF792">
    <property type="entry name" value="GM14286P"/>
    <property type="match status" value="1"/>
</dbReference>
<dbReference type="CDD" id="cd00143">
    <property type="entry name" value="PP2Cc"/>
    <property type="match status" value="1"/>
</dbReference>
<protein>
    <recommendedName>
        <fullName evidence="1">PPM-type phosphatase domain-containing protein</fullName>
    </recommendedName>
</protein>
<evidence type="ECO:0000313" key="2">
    <source>
        <dbReference type="EMBL" id="CAD7655209.1"/>
    </source>
</evidence>
<dbReference type="SUPFAM" id="SSF81606">
    <property type="entry name" value="PP2C-like"/>
    <property type="match status" value="1"/>
</dbReference>
<dbReference type="GO" id="GO:0004741">
    <property type="term" value="F:[pyruvate dehydrogenase (acetyl-transferring)]-phosphatase activity"/>
    <property type="evidence" value="ECO:0007669"/>
    <property type="project" value="TreeGrafter"/>
</dbReference>
<proteinExistence type="predicted"/>
<name>A0A7R9M9Z3_9ACAR</name>
<dbReference type="AlphaFoldDB" id="A0A7R9M9Z3"/>
<dbReference type="Pfam" id="PF00481">
    <property type="entry name" value="PP2C"/>
    <property type="match status" value="1"/>
</dbReference>
<dbReference type="PROSITE" id="PS51746">
    <property type="entry name" value="PPM_2"/>
    <property type="match status" value="1"/>
</dbReference>
<dbReference type="InterPro" id="IPR015655">
    <property type="entry name" value="PP2C"/>
</dbReference>
<dbReference type="Gene3D" id="3.60.40.10">
    <property type="entry name" value="PPM-type phosphatase domain"/>
    <property type="match status" value="1"/>
</dbReference>
<dbReference type="PANTHER" id="PTHR13832">
    <property type="entry name" value="PROTEIN PHOSPHATASE 2C"/>
    <property type="match status" value="1"/>
</dbReference>
<dbReference type="EMBL" id="CAJPVJ010009156">
    <property type="protein sequence ID" value="CAG2172396.1"/>
    <property type="molecule type" value="Genomic_DNA"/>
</dbReference>
<dbReference type="Proteomes" id="UP000728032">
    <property type="component" value="Unassembled WGS sequence"/>
</dbReference>
<gene>
    <name evidence="2" type="ORF">ONB1V03_LOCUS11853</name>
</gene>
<sequence>MLFKLSERLLSVKTTLKVRQLYAIHVIQVHDFSDRKQESYFSAIGGHTDEPPPDLSPQQVNTILRTNETTISKSISTIRHIECNQLASNHPIEDRLRISKFHFNCSHSSNTCLSDSIAFAVFDGHGGGSCADLISRRLFHYIALSLNPSPQSYDKNQLNSLVEDLYYCPNPYYNITHKYEDRAAEYLKKYLNESEQQILSKFTKELKPTTDISIALENAFLRCDNDLSEEIEHNLLSSSSNILLHYYLSLAVSGCCVSLVLIHQNTAYIASTGDCRAVLGLNNSSKTKTSVKTIDLSKEHNSDNISELKRVLSEHPKSEQNNIIRNERLLGQLMPLRAFGDFSFKWTIDKLKRLGLTRAFGSHVIPSYYMTPPYLTCKPEIEVMPLKDIEENKRKFIILATDGLWDHFEANRKVVKCVNKYLETVDKQTSNESINGIDFEENTSLVEITDKLKGRAKPAVTSFDEITRFDDLTEDTNSATHLIRTALGEIPSSDHNLDQYQQQLQRHTRLVTYLTLPQSVVRNFRDDISLIVIDLK</sequence>
<keyword evidence="3" id="KW-1185">Reference proteome</keyword>
<dbReference type="InterPro" id="IPR036457">
    <property type="entry name" value="PPM-type-like_dom_sf"/>
</dbReference>
<reference evidence="2" key="1">
    <citation type="submission" date="2020-11" db="EMBL/GenBank/DDBJ databases">
        <authorList>
            <person name="Tran Van P."/>
        </authorList>
    </citation>
    <scope>NUCLEOTIDE SEQUENCE</scope>
</reference>
<accession>A0A7R9M9Z3</accession>
<evidence type="ECO:0000313" key="3">
    <source>
        <dbReference type="Proteomes" id="UP000728032"/>
    </source>
</evidence>